<evidence type="ECO:0000256" key="4">
    <source>
        <dbReference type="ARBA" id="ARBA00022989"/>
    </source>
</evidence>
<keyword evidence="11" id="KW-1185">Reference proteome</keyword>
<dbReference type="InterPro" id="IPR036770">
    <property type="entry name" value="Ankyrin_rpt-contain_sf"/>
</dbReference>
<dbReference type="Pfam" id="PF12796">
    <property type="entry name" value="Ank_2"/>
    <property type="match status" value="2"/>
</dbReference>
<dbReference type="SUPFAM" id="SSF48403">
    <property type="entry name" value="Ankyrin repeat"/>
    <property type="match status" value="1"/>
</dbReference>
<comment type="caution">
    <text evidence="10">The sequence shown here is derived from an EMBL/GenBank/DDBJ whole genome shotgun (WGS) entry which is preliminary data.</text>
</comment>
<organism evidence="10 11">
    <name type="scientific">Dichotomopilus funicola</name>
    <dbReference type="NCBI Taxonomy" id="1934379"/>
    <lineage>
        <taxon>Eukaryota</taxon>
        <taxon>Fungi</taxon>
        <taxon>Dikarya</taxon>
        <taxon>Ascomycota</taxon>
        <taxon>Pezizomycotina</taxon>
        <taxon>Sordariomycetes</taxon>
        <taxon>Sordariomycetidae</taxon>
        <taxon>Sordariales</taxon>
        <taxon>Chaetomiaceae</taxon>
        <taxon>Dichotomopilus</taxon>
    </lineage>
</organism>
<evidence type="ECO:0000256" key="9">
    <source>
        <dbReference type="SAM" id="Phobius"/>
    </source>
</evidence>
<dbReference type="PANTHER" id="PTHR24173">
    <property type="entry name" value="ANKYRIN REPEAT CONTAINING"/>
    <property type="match status" value="1"/>
</dbReference>
<reference evidence="10" key="2">
    <citation type="submission" date="2023-05" db="EMBL/GenBank/DDBJ databases">
        <authorList>
            <consortium name="Lawrence Berkeley National Laboratory"/>
            <person name="Steindorff A."/>
            <person name="Hensen N."/>
            <person name="Bonometti L."/>
            <person name="Westerberg I."/>
            <person name="Brannstrom I.O."/>
            <person name="Guillou S."/>
            <person name="Cros-Aarteil S."/>
            <person name="Calhoun S."/>
            <person name="Haridas S."/>
            <person name="Kuo A."/>
            <person name="Mondo S."/>
            <person name="Pangilinan J."/>
            <person name="Riley R."/>
            <person name="Labutti K."/>
            <person name="Andreopoulos B."/>
            <person name="Lipzen A."/>
            <person name="Chen C."/>
            <person name="Yanf M."/>
            <person name="Daum C."/>
            <person name="Ng V."/>
            <person name="Clum A."/>
            <person name="Ohm R."/>
            <person name="Martin F."/>
            <person name="Silar P."/>
            <person name="Natvig D."/>
            <person name="Lalanne C."/>
            <person name="Gautier V."/>
            <person name="Ament-Velasquez S.L."/>
            <person name="Kruys A."/>
            <person name="Hutchinson M.I."/>
            <person name="Powell A.J."/>
            <person name="Barry K."/>
            <person name="Miller A.N."/>
            <person name="Grigoriev I.V."/>
            <person name="Debuchy R."/>
            <person name="Gladieux P."/>
            <person name="Thoren M.H."/>
            <person name="Johannesson H."/>
        </authorList>
    </citation>
    <scope>NUCLEOTIDE SEQUENCE</scope>
    <source>
        <strain evidence="10">CBS 141.50</strain>
    </source>
</reference>
<dbReference type="RefSeq" id="XP_062634042.1">
    <property type="nucleotide sequence ID" value="XM_062781870.1"/>
</dbReference>
<feature type="compositionally biased region" description="Basic residues" evidence="8">
    <location>
        <begin position="224"/>
        <end position="237"/>
    </location>
</feature>
<dbReference type="Proteomes" id="UP001302676">
    <property type="component" value="Unassembled WGS sequence"/>
</dbReference>
<feature type="transmembrane region" description="Helical" evidence="9">
    <location>
        <begin position="910"/>
        <end position="931"/>
    </location>
</feature>
<protein>
    <recommendedName>
        <fullName evidence="12">Ankyrin repeat protein</fullName>
    </recommendedName>
</protein>
<feature type="repeat" description="ANK" evidence="7">
    <location>
        <begin position="52"/>
        <end position="84"/>
    </location>
</feature>
<dbReference type="Pfam" id="PF00023">
    <property type="entry name" value="Ank"/>
    <property type="match status" value="1"/>
</dbReference>
<feature type="repeat" description="ANK" evidence="7">
    <location>
        <begin position="118"/>
        <end position="150"/>
    </location>
</feature>
<evidence type="ECO:0000256" key="2">
    <source>
        <dbReference type="ARBA" id="ARBA00022692"/>
    </source>
</evidence>
<feature type="transmembrane region" description="Helical" evidence="9">
    <location>
        <begin position="788"/>
        <end position="811"/>
    </location>
</feature>
<keyword evidence="3" id="KW-0677">Repeat</keyword>
<dbReference type="Pfam" id="PF01544">
    <property type="entry name" value="CorA"/>
    <property type="match status" value="1"/>
</dbReference>
<feature type="compositionally biased region" description="Basic residues" evidence="8">
    <location>
        <begin position="261"/>
        <end position="271"/>
    </location>
</feature>
<evidence type="ECO:0008006" key="12">
    <source>
        <dbReference type="Google" id="ProtNLM"/>
    </source>
</evidence>
<name>A0AAN6UZC2_9PEZI</name>
<feature type="compositionally biased region" description="Pro residues" evidence="8">
    <location>
        <begin position="195"/>
        <end position="208"/>
    </location>
</feature>
<evidence type="ECO:0000256" key="7">
    <source>
        <dbReference type="PROSITE-ProRule" id="PRU00023"/>
    </source>
</evidence>
<feature type="repeat" description="ANK" evidence="7">
    <location>
        <begin position="152"/>
        <end position="184"/>
    </location>
</feature>
<evidence type="ECO:0000256" key="5">
    <source>
        <dbReference type="ARBA" id="ARBA00023043"/>
    </source>
</evidence>
<proteinExistence type="predicted"/>
<feature type="region of interest" description="Disordered" evidence="8">
    <location>
        <begin position="190"/>
        <end position="326"/>
    </location>
</feature>
<comment type="subcellular location">
    <subcellularLocation>
        <location evidence="1">Membrane</location>
        <topology evidence="1">Multi-pass membrane protein</topology>
    </subcellularLocation>
</comment>
<evidence type="ECO:0000256" key="6">
    <source>
        <dbReference type="ARBA" id="ARBA00023136"/>
    </source>
</evidence>
<feature type="repeat" description="ANK" evidence="7">
    <location>
        <begin position="85"/>
        <end position="117"/>
    </location>
</feature>
<keyword evidence="6 9" id="KW-0472">Membrane</keyword>
<dbReference type="InterPro" id="IPR002110">
    <property type="entry name" value="Ankyrin_rpt"/>
</dbReference>
<evidence type="ECO:0000313" key="10">
    <source>
        <dbReference type="EMBL" id="KAK4140671.1"/>
    </source>
</evidence>
<accession>A0AAN6UZC2</accession>
<evidence type="ECO:0000256" key="8">
    <source>
        <dbReference type="SAM" id="MobiDB-lite"/>
    </source>
</evidence>
<dbReference type="Gene3D" id="1.25.40.20">
    <property type="entry name" value="Ankyrin repeat-containing domain"/>
    <property type="match status" value="2"/>
</dbReference>
<dbReference type="SUPFAM" id="SSF144083">
    <property type="entry name" value="Magnesium transport protein CorA, transmembrane region"/>
    <property type="match status" value="1"/>
</dbReference>
<feature type="transmembrane region" description="Helical" evidence="9">
    <location>
        <begin position="831"/>
        <end position="850"/>
    </location>
</feature>
<dbReference type="SMART" id="SM00248">
    <property type="entry name" value="ANK"/>
    <property type="match status" value="6"/>
</dbReference>
<keyword evidence="5 7" id="KW-0040">ANK repeat</keyword>
<feature type="repeat" description="ANK" evidence="7">
    <location>
        <begin position="352"/>
        <end position="384"/>
    </location>
</feature>
<dbReference type="GO" id="GO:0016020">
    <property type="term" value="C:membrane"/>
    <property type="evidence" value="ECO:0007669"/>
    <property type="project" value="UniProtKB-SubCell"/>
</dbReference>
<dbReference type="EMBL" id="MU853625">
    <property type="protein sequence ID" value="KAK4140671.1"/>
    <property type="molecule type" value="Genomic_DNA"/>
</dbReference>
<feature type="transmembrane region" description="Helical" evidence="9">
    <location>
        <begin position="879"/>
        <end position="904"/>
    </location>
</feature>
<reference evidence="10" key="1">
    <citation type="journal article" date="2023" name="Mol. Phylogenet. Evol.">
        <title>Genome-scale phylogeny and comparative genomics of the fungal order Sordariales.</title>
        <authorList>
            <person name="Hensen N."/>
            <person name="Bonometti L."/>
            <person name="Westerberg I."/>
            <person name="Brannstrom I.O."/>
            <person name="Guillou S."/>
            <person name="Cros-Aarteil S."/>
            <person name="Calhoun S."/>
            <person name="Haridas S."/>
            <person name="Kuo A."/>
            <person name="Mondo S."/>
            <person name="Pangilinan J."/>
            <person name="Riley R."/>
            <person name="LaButti K."/>
            <person name="Andreopoulos B."/>
            <person name="Lipzen A."/>
            <person name="Chen C."/>
            <person name="Yan M."/>
            <person name="Daum C."/>
            <person name="Ng V."/>
            <person name="Clum A."/>
            <person name="Steindorff A."/>
            <person name="Ohm R.A."/>
            <person name="Martin F."/>
            <person name="Silar P."/>
            <person name="Natvig D.O."/>
            <person name="Lalanne C."/>
            <person name="Gautier V."/>
            <person name="Ament-Velasquez S.L."/>
            <person name="Kruys A."/>
            <person name="Hutchinson M.I."/>
            <person name="Powell A.J."/>
            <person name="Barry K."/>
            <person name="Miller A.N."/>
            <person name="Grigoriev I.V."/>
            <person name="Debuchy R."/>
            <person name="Gladieux P."/>
            <person name="Hiltunen Thoren M."/>
            <person name="Johannesson H."/>
        </authorList>
    </citation>
    <scope>NUCLEOTIDE SEQUENCE</scope>
    <source>
        <strain evidence="10">CBS 141.50</strain>
    </source>
</reference>
<evidence type="ECO:0000256" key="3">
    <source>
        <dbReference type="ARBA" id="ARBA00022737"/>
    </source>
</evidence>
<dbReference type="PRINTS" id="PR01415">
    <property type="entry name" value="ANKYRIN"/>
</dbReference>
<keyword evidence="2 9" id="KW-0812">Transmembrane</keyword>
<feature type="region of interest" description="Disordered" evidence="8">
    <location>
        <begin position="416"/>
        <end position="436"/>
    </location>
</feature>
<sequence>MELGEPAEPANSDLVSRLHQAIVAGDESLARELLGNLNADTDIDIAEAVGPSGRTALHLAAEHKQFSLLSYLLDHGANVNAVDTAGRTLLTEAVRLNDVPTVTLLLERGADLELPARNGEKPLWIAARQGYEVLAQLLLQCNASVESLNPVAGTTALFEAVGGGHIELVKLLLRSGADVDARRLDLGDVSVRPPSAMPPHPPPVPQLPPAAAGQGPMVVEVRPAKKGGTHRHHKNKKANVPMLGWMPGKAVSEPPPGKPGKGFRRPIRRHAQMASSSSEDDDEDKNDIPSGAAPGESNHQAPIIVHPAGPSRHHRPLALAPAPPPKYTGGRGVPMWPGGKGVPAWAGLPITIWESPLHRAVSNGDPEVVKLLLQHGAEKDAPGKDGRSARQVADEQHLGEVRALLRDGLLLEGPAIGQEKEKSRAPPVVVPRAFPPPRDNRAKMAACRTFQATIVEFYSENREQRYQQSASIYDLLYKKGPEAILKAGRPESVTGKTPTFTWYHLPANNMEWVEVSRHEAPGGRRGTKKGQQTQAREPRQAPDTPLPQRRTHHGRPHTRMYIYLEVTSGEEDGNLDVLSTDISTTISQARQREMGTKSFSDRDDVQGGFQFLDFFEREIARVSDTAIQMLEEFKSRLGRTGTAASNDYSMDIQREVKLLVEVQDICDELEILQKIFADQNNSVTELSDIISSAKNRDKPWKGSRSTMLHTERAGRLKQIAKGTKKSLYHLLDLKQKQAGFSVAIDARKQAEATAEQTQLVADNSSLTAQQLKMMANQATESGRQTKTLMVFTVVTIIFLPSSFMAAVFAINLDVFPWNDNDKLPFDYFLKYLFAISLAITTPLVLLAFNLSRITTWLKSATNWISSVFNKSLPQDHPNIPWPLVIGLLLTLIIEAAVIAAIWTAPLTNGIKAAVTATTSFVAAAVIIVLILRALTSSAARGLYDSDASTEVSSDRGTL</sequence>
<evidence type="ECO:0000256" key="1">
    <source>
        <dbReference type="ARBA" id="ARBA00004141"/>
    </source>
</evidence>
<dbReference type="PROSITE" id="PS50297">
    <property type="entry name" value="ANK_REP_REGION"/>
    <property type="match status" value="4"/>
</dbReference>
<feature type="region of interest" description="Disordered" evidence="8">
    <location>
        <begin position="517"/>
        <end position="557"/>
    </location>
</feature>
<dbReference type="PROSITE" id="PS50088">
    <property type="entry name" value="ANK_REPEAT"/>
    <property type="match status" value="5"/>
</dbReference>
<dbReference type="Gene3D" id="1.20.58.340">
    <property type="entry name" value="Magnesium transport protein CorA, transmembrane region"/>
    <property type="match status" value="1"/>
</dbReference>
<dbReference type="InterPro" id="IPR002523">
    <property type="entry name" value="MgTranspt_CorA/ZnTranspt_ZntB"/>
</dbReference>
<dbReference type="InterPro" id="IPR045863">
    <property type="entry name" value="CorA_TM1_TM2"/>
</dbReference>
<dbReference type="GeneID" id="87818483"/>
<keyword evidence="4 9" id="KW-1133">Transmembrane helix</keyword>
<dbReference type="AlphaFoldDB" id="A0AAN6UZC2"/>
<dbReference type="GO" id="GO:0046873">
    <property type="term" value="F:metal ion transmembrane transporter activity"/>
    <property type="evidence" value="ECO:0007669"/>
    <property type="project" value="InterPro"/>
</dbReference>
<gene>
    <name evidence="10" type="ORF">C8A04DRAFT_31759</name>
</gene>
<evidence type="ECO:0000313" key="11">
    <source>
        <dbReference type="Proteomes" id="UP001302676"/>
    </source>
</evidence>
<dbReference type="PANTHER" id="PTHR24173:SF74">
    <property type="entry name" value="ANKYRIN REPEAT DOMAIN-CONTAINING PROTEIN 16"/>
    <property type="match status" value="1"/>
</dbReference>